<feature type="signal peptide" evidence="1">
    <location>
        <begin position="1"/>
        <end position="27"/>
    </location>
</feature>
<dbReference type="EMBL" id="ML179126">
    <property type="protein sequence ID" value="THU98950.1"/>
    <property type="molecule type" value="Genomic_DNA"/>
</dbReference>
<accession>A0A4S8M9N5</accession>
<keyword evidence="1" id="KW-0732">Signal</keyword>
<organism evidence="2 3">
    <name type="scientific">Dendrothele bispora (strain CBS 962.96)</name>
    <dbReference type="NCBI Taxonomy" id="1314807"/>
    <lineage>
        <taxon>Eukaryota</taxon>
        <taxon>Fungi</taxon>
        <taxon>Dikarya</taxon>
        <taxon>Basidiomycota</taxon>
        <taxon>Agaricomycotina</taxon>
        <taxon>Agaricomycetes</taxon>
        <taxon>Agaricomycetidae</taxon>
        <taxon>Agaricales</taxon>
        <taxon>Agaricales incertae sedis</taxon>
        <taxon>Dendrothele</taxon>
    </lineage>
</organism>
<evidence type="ECO:0000313" key="2">
    <source>
        <dbReference type="EMBL" id="THU98950.1"/>
    </source>
</evidence>
<proteinExistence type="predicted"/>
<sequence length="349" mass="38464">MYLHNTLTSITASLLFTLCVLVSESQASAIHLPARSIEWPPQVPPAITDFVSKFSAEEDLSQFWNKTSELGDQVLTYTNALVTKMIQSVPSAEEFIIPLRSTIFSTVTSPELQALRSGLESRSMEDQILIIENGTSSEWSDFKLDLDSSWSNAFSVEFSNELESIMNEFKVEFADPSTAPSHEQRVELIENWMDRIEVGLVKVSGEYGMSEDETKSKFAPVKEGIVKALVLVGDLAEQHPFLFEFVLFTVAIEFVMEGWLILPILRCFGFGPLGPVRGSVAALAQSRFFGAVVSEGSWFARLQRAGMQGGSFRKLPGIVLGAIGAGIGWGISKLSVCERVEDFYFGATS</sequence>
<dbReference type="OrthoDB" id="440424at2759"/>
<protein>
    <submittedName>
        <fullName evidence="2">Uncharacterized protein</fullName>
    </submittedName>
</protein>
<dbReference type="InterPro" id="IPR038213">
    <property type="entry name" value="IFI6/IFI27-like_sf"/>
</dbReference>
<feature type="chain" id="PRO_5020336627" evidence="1">
    <location>
        <begin position="28"/>
        <end position="349"/>
    </location>
</feature>
<dbReference type="Proteomes" id="UP000297245">
    <property type="component" value="Unassembled WGS sequence"/>
</dbReference>
<evidence type="ECO:0000313" key="3">
    <source>
        <dbReference type="Proteomes" id="UP000297245"/>
    </source>
</evidence>
<dbReference type="Gene3D" id="6.10.110.10">
    <property type="match status" value="1"/>
</dbReference>
<keyword evidence="3" id="KW-1185">Reference proteome</keyword>
<reference evidence="2 3" key="1">
    <citation type="journal article" date="2019" name="Nat. Ecol. Evol.">
        <title>Megaphylogeny resolves global patterns of mushroom evolution.</title>
        <authorList>
            <person name="Varga T."/>
            <person name="Krizsan K."/>
            <person name="Foldi C."/>
            <person name="Dima B."/>
            <person name="Sanchez-Garcia M."/>
            <person name="Sanchez-Ramirez S."/>
            <person name="Szollosi G.J."/>
            <person name="Szarkandi J.G."/>
            <person name="Papp V."/>
            <person name="Albert L."/>
            <person name="Andreopoulos W."/>
            <person name="Angelini C."/>
            <person name="Antonin V."/>
            <person name="Barry K.W."/>
            <person name="Bougher N.L."/>
            <person name="Buchanan P."/>
            <person name="Buyck B."/>
            <person name="Bense V."/>
            <person name="Catcheside P."/>
            <person name="Chovatia M."/>
            <person name="Cooper J."/>
            <person name="Damon W."/>
            <person name="Desjardin D."/>
            <person name="Finy P."/>
            <person name="Geml J."/>
            <person name="Haridas S."/>
            <person name="Hughes K."/>
            <person name="Justo A."/>
            <person name="Karasinski D."/>
            <person name="Kautmanova I."/>
            <person name="Kiss B."/>
            <person name="Kocsube S."/>
            <person name="Kotiranta H."/>
            <person name="LaButti K.M."/>
            <person name="Lechner B.E."/>
            <person name="Liimatainen K."/>
            <person name="Lipzen A."/>
            <person name="Lukacs Z."/>
            <person name="Mihaltcheva S."/>
            <person name="Morgado L.N."/>
            <person name="Niskanen T."/>
            <person name="Noordeloos M.E."/>
            <person name="Ohm R.A."/>
            <person name="Ortiz-Santana B."/>
            <person name="Ovrebo C."/>
            <person name="Racz N."/>
            <person name="Riley R."/>
            <person name="Savchenko A."/>
            <person name="Shiryaev A."/>
            <person name="Soop K."/>
            <person name="Spirin V."/>
            <person name="Szebenyi C."/>
            <person name="Tomsovsky M."/>
            <person name="Tulloss R.E."/>
            <person name="Uehling J."/>
            <person name="Grigoriev I.V."/>
            <person name="Vagvolgyi C."/>
            <person name="Papp T."/>
            <person name="Martin F.M."/>
            <person name="Miettinen O."/>
            <person name="Hibbett D.S."/>
            <person name="Nagy L.G."/>
        </authorList>
    </citation>
    <scope>NUCLEOTIDE SEQUENCE [LARGE SCALE GENOMIC DNA]</scope>
    <source>
        <strain evidence="2 3">CBS 962.96</strain>
    </source>
</reference>
<dbReference type="AlphaFoldDB" id="A0A4S8M9N5"/>
<evidence type="ECO:0000256" key="1">
    <source>
        <dbReference type="SAM" id="SignalP"/>
    </source>
</evidence>
<gene>
    <name evidence="2" type="ORF">K435DRAFT_837840</name>
</gene>
<name>A0A4S8M9N5_DENBC</name>